<keyword evidence="8" id="KW-0863">Zinc-finger</keyword>
<gene>
    <name evidence="10" type="ORF">TOT_040000443</name>
</gene>
<dbReference type="SUPFAM" id="SSF55257">
    <property type="entry name" value="RBP11-like subunits of RNA polymerase"/>
    <property type="match status" value="1"/>
</dbReference>
<dbReference type="GO" id="GO:0046983">
    <property type="term" value="F:protein dimerization activity"/>
    <property type="evidence" value="ECO:0007669"/>
    <property type="project" value="InterPro"/>
</dbReference>
<proteinExistence type="inferred from homology"/>
<dbReference type="Gene3D" id="3.30.1360.10">
    <property type="entry name" value="RNA polymerase, RBP11-like subunit"/>
    <property type="match status" value="1"/>
</dbReference>
<dbReference type="PROSITE" id="PS50119">
    <property type="entry name" value="ZF_BBOX"/>
    <property type="match status" value="1"/>
</dbReference>
<dbReference type="AlphaFoldDB" id="J4CE08"/>
<dbReference type="eggNOG" id="KOG3438">
    <property type="taxonomic scope" value="Eukaryota"/>
</dbReference>
<accession>J4CE08</accession>
<dbReference type="PANTHER" id="PTHR13946:SF28">
    <property type="entry name" value="DNA-DIRECTED RNA POLYMERASES I AND III SUBUNIT RPAC2"/>
    <property type="match status" value="1"/>
</dbReference>
<dbReference type="SMART" id="SM00336">
    <property type="entry name" value="BBOX"/>
    <property type="match status" value="1"/>
</dbReference>
<dbReference type="GeneID" id="20716505"/>
<dbReference type="STRING" id="869250.J4CE08"/>
<keyword evidence="11" id="KW-1185">Reference proteome</keyword>
<keyword evidence="6" id="KW-0539">Nucleus</keyword>
<dbReference type="GO" id="GO:0005736">
    <property type="term" value="C:RNA polymerase I complex"/>
    <property type="evidence" value="ECO:0007669"/>
    <property type="project" value="TreeGrafter"/>
</dbReference>
<dbReference type="Gene3D" id="3.30.160.60">
    <property type="entry name" value="Classic Zinc Finger"/>
    <property type="match status" value="1"/>
</dbReference>
<evidence type="ECO:0000256" key="2">
    <source>
        <dbReference type="ARBA" id="ARBA00022478"/>
    </source>
</evidence>
<dbReference type="InterPro" id="IPR000315">
    <property type="entry name" value="Znf_B-box"/>
</dbReference>
<evidence type="ECO:0000313" key="10">
    <source>
        <dbReference type="EMBL" id="BAM42067.1"/>
    </source>
</evidence>
<organism evidence="10 11">
    <name type="scientific">Theileria orientalis strain Shintoku</name>
    <dbReference type="NCBI Taxonomy" id="869250"/>
    <lineage>
        <taxon>Eukaryota</taxon>
        <taxon>Sar</taxon>
        <taxon>Alveolata</taxon>
        <taxon>Apicomplexa</taxon>
        <taxon>Aconoidasida</taxon>
        <taxon>Piroplasmida</taxon>
        <taxon>Theileriidae</taxon>
        <taxon>Theileria</taxon>
    </lineage>
</organism>
<comment type="similarity">
    <text evidence="7">Belongs to the archaeal Rpo11/eukaryotic RPB11/RPC19 RNA polymerase subunit family.</text>
</comment>
<evidence type="ECO:0000256" key="4">
    <source>
        <dbReference type="ARBA" id="ARBA00022833"/>
    </source>
</evidence>
<dbReference type="GO" id="GO:0005666">
    <property type="term" value="C:RNA polymerase III complex"/>
    <property type="evidence" value="ECO:0007669"/>
    <property type="project" value="TreeGrafter"/>
</dbReference>
<dbReference type="Pfam" id="PF00643">
    <property type="entry name" value="zf-B_box"/>
    <property type="match status" value="1"/>
</dbReference>
<dbReference type="HAMAP" id="MF_00261">
    <property type="entry name" value="RNApol_arch_Rpo11"/>
    <property type="match status" value="1"/>
</dbReference>
<dbReference type="InterPro" id="IPR049808">
    <property type="entry name" value="CONSTANS-like_Bbox1"/>
</dbReference>
<evidence type="ECO:0000256" key="1">
    <source>
        <dbReference type="ARBA" id="ARBA00004123"/>
    </source>
</evidence>
<dbReference type="CDD" id="cd19756">
    <property type="entry name" value="Bbox2"/>
    <property type="match status" value="1"/>
</dbReference>
<sequence length="981" mass="112784">MDKVDYKSPNITFSIENEDHTLGNTLRAVLVERDDVIFAGYSVPHPMEPEMNVRIQTTEEEEISLLEYFLQLSFHTTELHITNSWTFCDKNELDTFNSESKQKFGGSILSLWMDMNKMEPPQSFENSVSSGLLTVDYTNQLFEYGTIAPPSGFQGINPNLAHDSLKLLGNPTGTFRMLLFKVAMGRVYNYTQDSNNLHDAFLKIKIPNGFNTMEFVTNTDLKRFNTLYRVSDPEQVFLYAAVEFEFTPLRVQVPDAVCDMCESAMAKWYCHSDRAHFCTDCDMKQHGSTRIFSRHIRVPSSKSPNQFGLCEHHPTEVVDMVCLKVPSPTKHCSCLLCNNCILFGKHSKPSFFDHPLMSTLDTYELSLEKNSDSDEKLKSRRDEISDKIKNCHNSTSQIYANSKGVENKIDYCKKMLLQQLDEMKKKKMNYLNSIEREVTTQLNLIQWMQNFLHHIMLSLEPCKFIQFKAKYDLLVKKYFTKNLKNYLEFPVWMNKRLVLVGETKITSSPIGKLSQMFSSNSSVKPEEKLESQKLDLASSSNEKLVDWTPLNVFDDLNETVGRMSWRDLKGHSGEDHKSSSTAYSETSEYAPISTVQSNSNELDVVYSSTKLWHYLSDLKMGTSIQLLKLVEVHERSALVKHVFCMANYFEQLQQLFTHVSNVRFYSNILVLIRAHLLSYEMGGLVNDFGYCVLLRSSGLLSDVLSFLFCSNFTTEDNLDFLKQMTLPVENYFNMYLKSVCNSTPSDATSQDSFDPSLKEHVGNCMVEIVAKLVSLDVISFPTSFQYVFYALADLFRKLKSHYRCYVVADFLFSVLSNYLLRYPNYYSMGNLLNSNGAGSNVTNNADDSLNNATNMTGENEMFNNLKSFTRELSFKFARAAIVVWELDSLTLTDSEELRQSEKVYDWAEKMLTKPRLKCSLQLRTPTSEELEESRRYVLSQASRFEKRLNSGQVDISYKYASELTSKYNFFHLFKMASQIPI</sequence>
<dbReference type="KEGG" id="tot:TOT_040000443"/>
<dbReference type="OrthoDB" id="153872at2759"/>
<name>J4CE08_THEOR</name>
<dbReference type="CDD" id="cd19821">
    <property type="entry name" value="Bbox1_BBX-like"/>
    <property type="match status" value="1"/>
</dbReference>
<dbReference type="GO" id="GO:0003677">
    <property type="term" value="F:DNA binding"/>
    <property type="evidence" value="ECO:0007669"/>
    <property type="project" value="InterPro"/>
</dbReference>
<dbReference type="EMBL" id="AP011949">
    <property type="protein sequence ID" value="BAM42067.1"/>
    <property type="molecule type" value="Genomic_DNA"/>
</dbReference>
<evidence type="ECO:0000256" key="7">
    <source>
        <dbReference type="ARBA" id="ARBA00025751"/>
    </source>
</evidence>
<reference evidence="10 11" key="1">
    <citation type="journal article" date="2012" name="MBio">
        <title>Comparative genome analysis of three eukaryotic parasites with differing abilities to transform leukocytes reveals key mediators of Theileria-induced leukocyte transformation.</title>
        <authorList>
            <person name="Hayashida K."/>
            <person name="Hara Y."/>
            <person name="Abe T."/>
            <person name="Yamasaki C."/>
            <person name="Toyoda A."/>
            <person name="Kosuge T."/>
            <person name="Suzuki Y."/>
            <person name="Sato Y."/>
            <person name="Kawashima S."/>
            <person name="Katayama T."/>
            <person name="Wakaguri H."/>
            <person name="Inoue N."/>
            <person name="Homma K."/>
            <person name="Tada-Umezaki M."/>
            <person name="Yagi Y."/>
            <person name="Fujii Y."/>
            <person name="Habara T."/>
            <person name="Kanehisa M."/>
            <person name="Watanabe H."/>
            <person name="Ito K."/>
            <person name="Gojobori T."/>
            <person name="Sugawara H."/>
            <person name="Imanishi T."/>
            <person name="Weir W."/>
            <person name="Gardner M."/>
            <person name="Pain A."/>
            <person name="Shiels B."/>
            <person name="Hattori M."/>
            <person name="Nene V."/>
            <person name="Sugimoto C."/>
        </authorList>
    </citation>
    <scope>NUCLEOTIDE SEQUENCE [LARGE SCALE GENOMIC DNA]</scope>
    <source>
        <strain evidence="10 11">Shintoku</strain>
    </source>
</reference>
<evidence type="ECO:0000256" key="6">
    <source>
        <dbReference type="ARBA" id="ARBA00023242"/>
    </source>
</evidence>
<dbReference type="Pfam" id="PF13656">
    <property type="entry name" value="RNA_pol_L_2"/>
    <property type="match status" value="1"/>
</dbReference>
<keyword evidence="5" id="KW-0804">Transcription</keyword>
<evidence type="ECO:0000256" key="3">
    <source>
        <dbReference type="ARBA" id="ARBA00022723"/>
    </source>
</evidence>
<dbReference type="GO" id="GO:0006383">
    <property type="term" value="P:transcription by RNA polymerase III"/>
    <property type="evidence" value="ECO:0007669"/>
    <property type="project" value="TreeGrafter"/>
</dbReference>
<evidence type="ECO:0000256" key="8">
    <source>
        <dbReference type="PROSITE-ProRule" id="PRU00024"/>
    </source>
</evidence>
<keyword evidence="4" id="KW-0862">Zinc</keyword>
<evidence type="ECO:0000259" key="9">
    <source>
        <dbReference type="PROSITE" id="PS50119"/>
    </source>
</evidence>
<keyword evidence="3" id="KW-0479">Metal-binding</keyword>
<dbReference type="Proteomes" id="UP000003786">
    <property type="component" value="Chromosome 4"/>
</dbReference>
<dbReference type="InterPro" id="IPR033898">
    <property type="entry name" value="RNAP_AC19"/>
</dbReference>
<comment type="subcellular location">
    <subcellularLocation>
        <location evidence="1">Nucleus</location>
    </subcellularLocation>
</comment>
<keyword evidence="2" id="KW-0240">DNA-directed RNA polymerase</keyword>
<dbReference type="PROSITE" id="PS01154">
    <property type="entry name" value="RNA_POL_L_13KD"/>
    <property type="match status" value="1"/>
</dbReference>
<dbReference type="PANTHER" id="PTHR13946">
    <property type="entry name" value="DNA-DIRECTED RNA POLYMERASE I,II,III"/>
    <property type="match status" value="1"/>
</dbReference>
<dbReference type="GO" id="GO:0006362">
    <property type="term" value="P:transcription elongation by RNA polymerase I"/>
    <property type="evidence" value="ECO:0007669"/>
    <property type="project" value="TreeGrafter"/>
</dbReference>
<dbReference type="VEuPathDB" id="PiroplasmaDB:TOT_040000443"/>
<dbReference type="GO" id="GO:0003899">
    <property type="term" value="F:DNA-directed RNA polymerase activity"/>
    <property type="evidence" value="ECO:0007669"/>
    <property type="project" value="InterPro"/>
</dbReference>
<dbReference type="InterPro" id="IPR022905">
    <property type="entry name" value="Rpo11-like"/>
</dbReference>
<dbReference type="eggNOG" id="KOG2177">
    <property type="taxonomic scope" value="Eukaryota"/>
</dbReference>
<feature type="domain" description="B box-type" evidence="9">
    <location>
        <begin position="253"/>
        <end position="300"/>
    </location>
</feature>
<dbReference type="InterPro" id="IPR008193">
    <property type="entry name" value="RNA_pol_Rpb11_13-16kDa_CS"/>
</dbReference>
<dbReference type="OMA" id="DHPLMST"/>
<protein>
    <submittedName>
        <fullName evidence="10">RNA polymerases I and III subunit</fullName>
    </submittedName>
</protein>
<dbReference type="SUPFAM" id="SSF57845">
    <property type="entry name" value="B-box zinc-binding domain"/>
    <property type="match status" value="1"/>
</dbReference>
<dbReference type="GO" id="GO:0008270">
    <property type="term" value="F:zinc ion binding"/>
    <property type="evidence" value="ECO:0007669"/>
    <property type="project" value="UniProtKB-KW"/>
</dbReference>
<evidence type="ECO:0000313" key="11">
    <source>
        <dbReference type="Proteomes" id="UP000003786"/>
    </source>
</evidence>
<dbReference type="InterPro" id="IPR036603">
    <property type="entry name" value="RBP11-like"/>
</dbReference>
<dbReference type="InterPro" id="IPR009025">
    <property type="entry name" value="RBP11-like_dimer"/>
</dbReference>
<dbReference type="RefSeq" id="XP_009692368.1">
    <property type="nucleotide sequence ID" value="XM_009694073.1"/>
</dbReference>
<dbReference type="CDD" id="cd07029">
    <property type="entry name" value="RNAP_I_III_AC19"/>
    <property type="match status" value="1"/>
</dbReference>
<evidence type="ECO:0000256" key="5">
    <source>
        <dbReference type="ARBA" id="ARBA00023163"/>
    </source>
</evidence>